<evidence type="ECO:0000256" key="7">
    <source>
        <dbReference type="ARBA" id="ARBA00022989"/>
    </source>
</evidence>
<dbReference type="CDD" id="cd18552">
    <property type="entry name" value="ABC_6TM_MsbA_like"/>
    <property type="match status" value="1"/>
</dbReference>
<evidence type="ECO:0000313" key="13">
    <source>
        <dbReference type="Proteomes" id="UP000024842"/>
    </source>
</evidence>
<keyword evidence="8 9" id="KW-0472">Membrane</keyword>
<dbReference type="InterPro" id="IPR017871">
    <property type="entry name" value="ABC_transporter-like_CS"/>
</dbReference>
<dbReference type="PROSITE" id="PS00211">
    <property type="entry name" value="ABC_TRANSPORTER_1"/>
    <property type="match status" value="1"/>
</dbReference>
<feature type="transmembrane region" description="Helical" evidence="9">
    <location>
        <begin position="164"/>
        <end position="184"/>
    </location>
</feature>
<protein>
    <submittedName>
        <fullName evidence="12">Lipid A export ATP-binding/permease protein MsbA</fullName>
    </submittedName>
</protein>
<evidence type="ECO:0000256" key="9">
    <source>
        <dbReference type="SAM" id="Phobius"/>
    </source>
</evidence>
<keyword evidence="4 9" id="KW-0812">Transmembrane</keyword>
<feature type="domain" description="ABC transporter" evidence="10">
    <location>
        <begin position="370"/>
        <end position="604"/>
    </location>
</feature>
<dbReference type="InterPro" id="IPR036640">
    <property type="entry name" value="ABC1_TM_sf"/>
</dbReference>
<keyword evidence="3" id="KW-1003">Cell membrane</keyword>
<dbReference type="GO" id="GO:0005886">
    <property type="term" value="C:plasma membrane"/>
    <property type="evidence" value="ECO:0007669"/>
    <property type="project" value="UniProtKB-SubCell"/>
</dbReference>
<dbReference type="GO" id="GO:0016887">
    <property type="term" value="F:ATP hydrolysis activity"/>
    <property type="evidence" value="ECO:0007669"/>
    <property type="project" value="InterPro"/>
</dbReference>
<evidence type="ECO:0000259" key="10">
    <source>
        <dbReference type="PROSITE" id="PS50893"/>
    </source>
</evidence>
<dbReference type="GO" id="GO:0005524">
    <property type="term" value="F:ATP binding"/>
    <property type="evidence" value="ECO:0007669"/>
    <property type="project" value="UniProtKB-KW"/>
</dbReference>
<dbReference type="SMART" id="SM00382">
    <property type="entry name" value="AAA"/>
    <property type="match status" value="1"/>
</dbReference>
<dbReference type="PANTHER" id="PTHR43394">
    <property type="entry name" value="ATP-DEPENDENT PERMEASE MDL1, MITOCHONDRIAL"/>
    <property type="match status" value="1"/>
</dbReference>
<dbReference type="PROSITE" id="PS50929">
    <property type="entry name" value="ABC_TM1F"/>
    <property type="match status" value="1"/>
</dbReference>
<feature type="transmembrane region" description="Helical" evidence="9">
    <location>
        <begin position="303"/>
        <end position="320"/>
    </location>
</feature>
<comment type="caution">
    <text evidence="12">The sequence shown here is derived from an EMBL/GenBank/DDBJ whole genome shotgun (WGS) entry which is preliminary data.</text>
</comment>
<dbReference type="FunFam" id="3.40.50.300:FF:000221">
    <property type="entry name" value="Multidrug ABC transporter ATP-binding protein"/>
    <property type="match status" value="1"/>
</dbReference>
<dbReference type="Proteomes" id="UP000024842">
    <property type="component" value="Unassembled WGS sequence"/>
</dbReference>
<dbReference type="InterPro" id="IPR003439">
    <property type="entry name" value="ABC_transporter-like_ATP-bd"/>
</dbReference>
<dbReference type="GO" id="GO:0015421">
    <property type="term" value="F:ABC-type oligopeptide transporter activity"/>
    <property type="evidence" value="ECO:0007669"/>
    <property type="project" value="TreeGrafter"/>
</dbReference>
<keyword evidence="6 12" id="KW-0067">ATP-binding</keyword>
<dbReference type="Pfam" id="PF00664">
    <property type="entry name" value="ABC_membrane"/>
    <property type="match status" value="1"/>
</dbReference>
<dbReference type="PANTHER" id="PTHR43394:SF1">
    <property type="entry name" value="ATP-BINDING CASSETTE SUB-FAMILY B MEMBER 10, MITOCHONDRIAL"/>
    <property type="match status" value="1"/>
</dbReference>
<reference evidence="12 13" key="1">
    <citation type="journal article" date="2014" name="FEMS Microbiol. Lett.">
        <title>Draft genome sequences of three Holospora species (Holospora obtusa, Holospora undulata, and Holospora elegans), endonuclear symbiotic bacteria of the ciliate Paramecium caudatum.</title>
        <authorList>
            <person name="Dohra H."/>
            <person name="Tanaka K."/>
            <person name="Suzuki T."/>
            <person name="Fujishima M."/>
            <person name="Suzuki H."/>
        </authorList>
    </citation>
    <scope>NUCLEOTIDE SEQUENCE [LARGE SCALE GENOMIC DNA]</scope>
    <source>
        <strain evidence="12 13">E1</strain>
    </source>
</reference>
<dbReference type="InterPro" id="IPR003593">
    <property type="entry name" value="AAA+_ATPase"/>
</dbReference>
<keyword evidence="5" id="KW-0547">Nucleotide-binding</keyword>
<feature type="transmembrane region" description="Helical" evidence="9">
    <location>
        <begin position="190"/>
        <end position="210"/>
    </location>
</feature>
<comment type="subcellular location">
    <subcellularLocation>
        <location evidence="1">Cell membrane</location>
        <topology evidence="1">Multi-pass membrane protein</topology>
    </subcellularLocation>
</comment>
<evidence type="ECO:0000256" key="4">
    <source>
        <dbReference type="ARBA" id="ARBA00022692"/>
    </source>
</evidence>
<dbReference type="Gene3D" id="3.40.50.300">
    <property type="entry name" value="P-loop containing nucleotide triphosphate hydrolases"/>
    <property type="match status" value="1"/>
</dbReference>
<evidence type="ECO:0000256" key="8">
    <source>
        <dbReference type="ARBA" id="ARBA00023136"/>
    </source>
</evidence>
<evidence type="ECO:0000256" key="1">
    <source>
        <dbReference type="ARBA" id="ARBA00004651"/>
    </source>
</evidence>
<keyword evidence="2" id="KW-0813">Transport</keyword>
<feature type="transmembrane region" description="Helical" evidence="9">
    <location>
        <begin position="274"/>
        <end position="297"/>
    </location>
</feature>
<dbReference type="PROSITE" id="PS50893">
    <property type="entry name" value="ABC_TRANSPORTER_2"/>
    <property type="match status" value="1"/>
</dbReference>
<evidence type="ECO:0000259" key="11">
    <source>
        <dbReference type="PROSITE" id="PS50929"/>
    </source>
</evidence>
<dbReference type="InterPro" id="IPR027417">
    <property type="entry name" value="P-loop_NTPase"/>
</dbReference>
<feature type="domain" description="ABC transmembrane type-1" evidence="11">
    <location>
        <begin position="53"/>
        <end position="335"/>
    </location>
</feature>
<gene>
    <name evidence="12" type="ORF">HE1_01163</name>
</gene>
<dbReference type="Pfam" id="PF00005">
    <property type="entry name" value="ABC_tran"/>
    <property type="match status" value="1"/>
</dbReference>
<dbReference type="InterPro" id="IPR011527">
    <property type="entry name" value="ABC1_TM_dom"/>
</dbReference>
<dbReference type="AlphaFoldDB" id="A0A023DZ52"/>
<evidence type="ECO:0000256" key="3">
    <source>
        <dbReference type="ARBA" id="ARBA00022475"/>
    </source>
</evidence>
<feature type="transmembrane region" description="Helical" evidence="9">
    <location>
        <begin position="88"/>
        <end position="106"/>
    </location>
</feature>
<dbReference type="EMBL" id="BAUP01000145">
    <property type="protein sequence ID" value="GAJ46821.1"/>
    <property type="molecule type" value="Genomic_DNA"/>
</dbReference>
<dbReference type="Gene3D" id="1.20.1560.10">
    <property type="entry name" value="ABC transporter type 1, transmembrane domain"/>
    <property type="match status" value="1"/>
</dbReference>
<evidence type="ECO:0000256" key="2">
    <source>
        <dbReference type="ARBA" id="ARBA00022448"/>
    </source>
</evidence>
<accession>A0A023DZ52</accession>
<feature type="transmembrane region" description="Helical" evidence="9">
    <location>
        <begin position="51"/>
        <end position="73"/>
    </location>
</feature>
<keyword evidence="13" id="KW-1185">Reference proteome</keyword>
<dbReference type="STRING" id="1427503.HE1_01163"/>
<evidence type="ECO:0000313" key="12">
    <source>
        <dbReference type="EMBL" id="GAJ46821.1"/>
    </source>
</evidence>
<evidence type="ECO:0000256" key="6">
    <source>
        <dbReference type="ARBA" id="ARBA00022840"/>
    </source>
</evidence>
<dbReference type="SUPFAM" id="SSF90123">
    <property type="entry name" value="ABC transporter transmembrane region"/>
    <property type="match status" value="1"/>
</dbReference>
<evidence type="ECO:0000256" key="5">
    <source>
        <dbReference type="ARBA" id="ARBA00022741"/>
    </source>
</evidence>
<name>A0A023DZ52_9PROT</name>
<organism evidence="12 13">
    <name type="scientific">Holospora elegans E1</name>
    <dbReference type="NCBI Taxonomy" id="1427503"/>
    <lineage>
        <taxon>Bacteria</taxon>
        <taxon>Pseudomonadati</taxon>
        <taxon>Pseudomonadota</taxon>
        <taxon>Alphaproteobacteria</taxon>
        <taxon>Holosporales</taxon>
        <taxon>Holosporaceae</taxon>
        <taxon>Holospora</taxon>
    </lineage>
</organism>
<proteinExistence type="predicted"/>
<dbReference type="InterPro" id="IPR039421">
    <property type="entry name" value="Type_1_exporter"/>
</dbReference>
<sequence>MLKNSLYCLRYIVYGVLQKLNNFWSRLKNLGSGYDTLWRLIKTYLIPQKRYWVLGIGSMILTAGSTAILAQYLKPIFDDIFVGHRQDLLIWIGIGVFSIFFVKGAAEYIGERCMAAMGYILSTQLQNDVFAHMIHFDLDFFRNYHEARCANVFSQDIGIVRETLLQSLSTLSRDVFMVLSLVIVLLREDVLLFLSALFIVPIMAGLLRICGQRAKHIFLQIQNKSAVLQQFFQQIFHQIIMVKAYGTEEYEKKCLKEFTENILKEYKKAAKIQAIIHPFMEILGGAIIASIVIYGGYRVIQGIQTPGSFLTFITALFFLYRPIKNILQVHTRLQACIVSGERILNLLDRPISLKKESVLIGNSEIFSKDIVFEGVTFGYTPEQRILRDVYCSFKANKQYAIVGPSGSGKTTMFYLLLQLYFPHKGRILFSGKDALMYSPRWIRDNIGFVSQDITLFDTTIQDNIAYGSSDASIESIRYAAELAQVSSFAELLPQGYNTPVGPHGLRLSGGQRQRLALARAILKKSPILLLDEATSALDVGIEESIRQGLQNLNYPCTQIYIAHRLSSIQNVDKILVMKQGCIQEEGTHLELLSKKGDYALLWEKSKINDNENQMHGVYL</sequence>
<dbReference type="SUPFAM" id="SSF52540">
    <property type="entry name" value="P-loop containing nucleoside triphosphate hydrolases"/>
    <property type="match status" value="1"/>
</dbReference>
<keyword evidence="7 9" id="KW-1133">Transmembrane helix</keyword>